<organism evidence="4 5">
    <name type="scientific">Haematospirillum jordaniae</name>
    <dbReference type="NCBI Taxonomy" id="1549855"/>
    <lineage>
        <taxon>Bacteria</taxon>
        <taxon>Pseudomonadati</taxon>
        <taxon>Pseudomonadota</taxon>
        <taxon>Alphaproteobacteria</taxon>
        <taxon>Rhodospirillales</taxon>
        <taxon>Novispirillaceae</taxon>
        <taxon>Haematospirillum</taxon>
    </lineage>
</organism>
<dbReference type="GeneID" id="53316392"/>
<dbReference type="Proteomes" id="UP000076066">
    <property type="component" value="Chromosome"/>
</dbReference>
<dbReference type="PROSITE" id="PS00330">
    <property type="entry name" value="HEMOLYSIN_CALCIUM"/>
    <property type="match status" value="7"/>
</dbReference>
<evidence type="ECO:0000256" key="2">
    <source>
        <dbReference type="ARBA" id="ARBA00022525"/>
    </source>
</evidence>
<comment type="subcellular location">
    <subcellularLocation>
        <location evidence="1">Secreted</location>
    </subcellularLocation>
</comment>
<name>A0A143DCT2_9PROT</name>
<dbReference type="GO" id="GO:0005615">
    <property type="term" value="C:extracellular space"/>
    <property type="evidence" value="ECO:0007669"/>
    <property type="project" value="InterPro"/>
</dbReference>
<evidence type="ECO:0000313" key="4">
    <source>
        <dbReference type="EMBL" id="AMW34544.1"/>
    </source>
</evidence>
<proteinExistence type="predicted"/>
<dbReference type="InterPro" id="IPR011049">
    <property type="entry name" value="Serralysin-like_metalloprot_C"/>
</dbReference>
<feature type="region of interest" description="Disordered" evidence="3">
    <location>
        <begin position="150"/>
        <end position="173"/>
    </location>
</feature>
<dbReference type="Pfam" id="PF00353">
    <property type="entry name" value="HemolysinCabind"/>
    <property type="match status" value="4"/>
</dbReference>
<protein>
    <submittedName>
        <fullName evidence="4">Uncharacterized protein</fullName>
    </submittedName>
</protein>
<dbReference type="InterPro" id="IPR001343">
    <property type="entry name" value="Hemolysn_Ca-bd"/>
</dbReference>
<accession>A0A143DCT2</accession>
<dbReference type="PANTHER" id="PTHR38340:SF1">
    <property type="entry name" value="S-LAYER PROTEIN"/>
    <property type="match status" value="1"/>
</dbReference>
<dbReference type="RefSeq" id="WP_066133953.1">
    <property type="nucleotide sequence ID" value="NZ_CP014525.1"/>
</dbReference>
<dbReference type="SUPFAM" id="SSF51120">
    <property type="entry name" value="beta-Roll"/>
    <property type="match status" value="2"/>
</dbReference>
<dbReference type="STRING" id="1549855.AY555_04400"/>
<reference evidence="4 5" key="1">
    <citation type="submission" date="2016-02" db="EMBL/GenBank/DDBJ databases">
        <title>Complete Genome of H5569, the type strain of the newly described species Haematospirillium jordaniae.</title>
        <authorList>
            <person name="Nicholson A.C."/>
            <person name="Humrighouse B.W."/>
            <person name="Loparov V."/>
            <person name="McQuiston J.R."/>
        </authorList>
    </citation>
    <scope>NUCLEOTIDE SEQUENCE [LARGE SCALE GENOMIC DNA]</scope>
    <source>
        <strain evidence="4 5">H5569</strain>
    </source>
</reference>
<dbReference type="EMBL" id="CP014525">
    <property type="protein sequence ID" value="AMW34544.1"/>
    <property type="molecule type" value="Genomic_DNA"/>
</dbReference>
<dbReference type="InterPro" id="IPR050557">
    <property type="entry name" value="RTX_toxin/Mannuronan_C5-epim"/>
</dbReference>
<keyword evidence="5" id="KW-1185">Reference proteome</keyword>
<dbReference type="PANTHER" id="PTHR38340">
    <property type="entry name" value="S-LAYER PROTEIN"/>
    <property type="match status" value="1"/>
</dbReference>
<dbReference type="OrthoDB" id="9809583at2"/>
<keyword evidence="2" id="KW-0964">Secreted</keyword>
<dbReference type="KEGG" id="hjo:AY555_04400"/>
<gene>
    <name evidence="4" type="ORF">AY555_04400</name>
</gene>
<dbReference type="InterPro" id="IPR018511">
    <property type="entry name" value="Hemolysin-typ_Ca-bd_CS"/>
</dbReference>
<sequence>MFSSITSYGIHDQKDRDADLYGLNDDSIFSYGTQRDDVLYGKRGDDCLNGNAGNDRIYGGKGHDVLSGGDGYDSLYGGAGNDTLAGGRGNDHLDGGLGEDRIDGGEGIDTLDYSSRHEDIRLSLKGGQTSSVLVYGQREDSISNIENINGGSGNDHMTGDGQANRLNGGKGNDTLIGRGGNDILKGGDGRDVLDGGKGDDTLEGGNGADTFVYRSDSYGDDVILDFNQGEGDRLDLRAAGWRGKALAMSEDGPQAYGVWLDSEQDGVVLFADVDGDGAEDFSITLLGVDALNQDSILL</sequence>
<evidence type="ECO:0000313" key="5">
    <source>
        <dbReference type="Proteomes" id="UP000076066"/>
    </source>
</evidence>
<evidence type="ECO:0000256" key="1">
    <source>
        <dbReference type="ARBA" id="ARBA00004613"/>
    </source>
</evidence>
<dbReference type="AlphaFoldDB" id="A0A143DCT2"/>
<dbReference type="GO" id="GO:0005509">
    <property type="term" value="F:calcium ion binding"/>
    <property type="evidence" value="ECO:0007669"/>
    <property type="project" value="InterPro"/>
</dbReference>
<evidence type="ECO:0000256" key="3">
    <source>
        <dbReference type="SAM" id="MobiDB-lite"/>
    </source>
</evidence>
<dbReference type="PRINTS" id="PR00313">
    <property type="entry name" value="CABNDNGRPT"/>
</dbReference>
<dbReference type="Gene3D" id="2.150.10.10">
    <property type="entry name" value="Serralysin-like metalloprotease, C-terminal"/>
    <property type="match status" value="4"/>
</dbReference>